<accession>A0A6P1MAL8</accession>
<dbReference type="InterPro" id="IPR006626">
    <property type="entry name" value="PbH1"/>
</dbReference>
<dbReference type="KEGG" id="taer:GT409_06690"/>
<dbReference type="InterPro" id="IPR012334">
    <property type="entry name" value="Pectin_lyas_fold"/>
</dbReference>
<feature type="domain" description="Right handed beta helix" evidence="2">
    <location>
        <begin position="424"/>
        <end position="545"/>
    </location>
</feature>
<dbReference type="SMART" id="SM00710">
    <property type="entry name" value="PbH1"/>
    <property type="match status" value="6"/>
</dbReference>
<dbReference type="Pfam" id="PF13229">
    <property type="entry name" value="Beta_helix"/>
    <property type="match status" value="1"/>
</dbReference>
<evidence type="ECO:0000313" key="4">
    <source>
        <dbReference type="Proteomes" id="UP000464954"/>
    </source>
</evidence>
<dbReference type="InterPro" id="IPR011050">
    <property type="entry name" value="Pectin_lyase_fold/virulence"/>
</dbReference>
<proteinExistence type="predicted"/>
<dbReference type="Proteomes" id="UP000464954">
    <property type="component" value="Chromosome"/>
</dbReference>
<evidence type="ECO:0000259" key="2">
    <source>
        <dbReference type="Pfam" id="PF13229"/>
    </source>
</evidence>
<dbReference type="EMBL" id="CP047593">
    <property type="protein sequence ID" value="QHI69148.1"/>
    <property type="molecule type" value="Genomic_DNA"/>
</dbReference>
<name>A0A6P1MAL8_9BACT</name>
<evidence type="ECO:0000256" key="1">
    <source>
        <dbReference type="SAM" id="SignalP"/>
    </source>
</evidence>
<feature type="chain" id="PRO_5026720686" description="Right handed beta helix domain-containing protein" evidence="1">
    <location>
        <begin position="25"/>
        <end position="723"/>
    </location>
</feature>
<dbReference type="AlphaFoldDB" id="A0A6P1MAL8"/>
<gene>
    <name evidence="3" type="ORF">GT409_06690</name>
</gene>
<evidence type="ECO:0000313" key="3">
    <source>
        <dbReference type="EMBL" id="QHI69148.1"/>
    </source>
</evidence>
<reference evidence="3 4" key="1">
    <citation type="submission" date="2020-01" db="EMBL/GenBank/DDBJ databases">
        <title>Ponticoccus aerotolerans gen. nov., sp. nov., an anaerobic bacterium and proposal of Ponticoccusceae fam. nov., Ponticoccusles ord. nov. and Ponticoccuse classis nov. in the phylum Kiritimatiellaeota.</title>
        <authorList>
            <person name="Zhou L.Y."/>
            <person name="Du Z.J."/>
        </authorList>
    </citation>
    <scope>NUCLEOTIDE SEQUENCE [LARGE SCALE GENOMIC DNA]</scope>
    <source>
        <strain evidence="3 4">S-5007</strain>
    </source>
</reference>
<dbReference type="Gene3D" id="2.160.20.10">
    <property type="entry name" value="Single-stranded right-handed beta-helix, Pectin lyase-like"/>
    <property type="match status" value="2"/>
</dbReference>
<sequence length="723" mass="79714">MNVIKKKICFSFVLAGLLVPSVQAFVFKINAPPARLYVDDFGAVGDGMQDDISAVVASIEALRDAGPGAILEFSSGKTYKLGMRPDSNFQVDLQGMTNVTVEGNGAILLNTPYRASVRMQHCDGVTVRNFEIEQAPLGYTQGIITNVSPAGGFFEMEIMEGYNPIPAGMSFLDWGAVIDPDLRRIRWDMRDHFRPESYIAVGPEQYRLYMQSGYITDLNDVHVGDIYFQPLIFNGYASNIHITNSKDCLLENVTLYSGRSSMSSRVDLNPGRITVRGFKVMVRPGSERFVSNWRDGVHCKDNRIGPIIEDCYFEALLDDSINMSQNTVMASEIISSNTFRMTKAEGPTSWTEDSSSMHAGDRIMVFYPPTGEYIGPVRVASVDSNSREIITFEEPILNVVTGRVVSGDTLSTHFYNLDMCNARYIIRNNVFKPQRRHAILARSVDGIICGNRIEGVGGNGILLENEYGGPFFAGPFPQNILVSNNTIISTHLAPVRIHSSTGVTNSRLARNIELAGNQIIGLDTSAVELDNAQDVAIRENNVFYEINGTEMLDPVQAVDSENIFYVPTVLRDGGFEMTFLDPDNNGYEYCPEGLPWTFSPLAGYTESSTAYTSGNPPPPEGDQVLLLKGAASAFQPVTLSEGSYTVALYAAQRKNFGDQIQQMKVLLNGVSLGTFRPGTSGDYEPFESSVYTVPVRSTCILKLEALLNIDETLFIDDVRINKQ</sequence>
<protein>
    <recommendedName>
        <fullName evidence="2">Right handed beta helix domain-containing protein</fullName>
    </recommendedName>
</protein>
<keyword evidence="1" id="KW-0732">Signal</keyword>
<dbReference type="InterPro" id="IPR039448">
    <property type="entry name" value="Beta_helix"/>
</dbReference>
<dbReference type="RefSeq" id="WP_160628174.1">
    <property type="nucleotide sequence ID" value="NZ_CP047593.1"/>
</dbReference>
<keyword evidence="4" id="KW-1185">Reference proteome</keyword>
<feature type="signal peptide" evidence="1">
    <location>
        <begin position="1"/>
        <end position="24"/>
    </location>
</feature>
<dbReference type="SUPFAM" id="SSF51126">
    <property type="entry name" value="Pectin lyase-like"/>
    <property type="match status" value="1"/>
</dbReference>
<organism evidence="3 4">
    <name type="scientific">Tichowtungia aerotolerans</name>
    <dbReference type="NCBI Taxonomy" id="2697043"/>
    <lineage>
        <taxon>Bacteria</taxon>
        <taxon>Pseudomonadati</taxon>
        <taxon>Kiritimatiellota</taxon>
        <taxon>Tichowtungiia</taxon>
        <taxon>Tichowtungiales</taxon>
        <taxon>Tichowtungiaceae</taxon>
        <taxon>Tichowtungia</taxon>
    </lineage>
</organism>